<dbReference type="Proteomes" id="UP000827872">
    <property type="component" value="Linkage Group LG15"/>
</dbReference>
<keyword evidence="2" id="KW-1185">Reference proteome</keyword>
<reference evidence="1" key="1">
    <citation type="submission" date="2021-08" db="EMBL/GenBank/DDBJ databases">
        <title>The first chromosome-level gecko genome reveals the dynamic sex chromosomes of Neotropical dwarf geckos (Sphaerodactylidae: Sphaerodactylus).</title>
        <authorList>
            <person name="Pinto B.J."/>
            <person name="Keating S.E."/>
            <person name="Gamble T."/>
        </authorList>
    </citation>
    <scope>NUCLEOTIDE SEQUENCE</scope>
    <source>
        <strain evidence="1">TG3544</strain>
    </source>
</reference>
<comment type="caution">
    <text evidence="1">The sequence shown here is derived from an EMBL/GenBank/DDBJ whole genome shotgun (WGS) entry which is preliminary data.</text>
</comment>
<dbReference type="EMBL" id="CM037628">
    <property type="protein sequence ID" value="KAH7997391.1"/>
    <property type="molecule type" value="Genomic_DNA"/>
</dbReference>
<sequence>MEERKRVDSLATWQHDGSFAHPWRCSCPGGGRGGVFHVSYPAPQSQPKKGPQRREGSEIEGHVYCCKRQKKPRAREGLSRGPTEVRIVTASRPPVAESPRGSPPRAPPGPPPTPGATVPVLVSPRSTGGVNQAPRGGRRHG</sequence>
<accession>A0ACB8EX75</accession>
<proteinExistence type="predicted"/>
<evidence type="ECO:0000313" key="1">
    <source>
        <dbReference type="EMBL" id="KAH7997391.1"/>
    </source>
</evidence>
<organism evidence="1 2">
    <name type="scientific">Sphaerodactylus townsendi</name>
    <dbReference type="NCBI Taxonomy" id="933632"/>
    <lineage>
        <taxon>Eukaryota</taxon>
        <taxon>Metazoa</taxon>
        <taxon>Chordata</taxon>
        <taxon>Craniata</taxon>
        <taxon>Vertebrata</taxon>
        <taxon>Euteleostomi</taxon>
        <taxon>Lepidosauria</taxon>
        <taxon>Squamata</taxon>
        <taxon>Bifurcata</taxon>
        <taxon>Gekkota</taxon>
        <taxon>Sphaerodactylidae</taxon>
        <taxon>Sphaerodactylus</taxon>
    </lineage>
</organism>
<name>A0ACB8EX75_9SAUR</name>
<evidence type="ECO:0000313" key="2">
    <source>
        <dbReference type="Proteomes" id="UP000827872"/>
    </source>
</evidence>
<gene>
    <name evidence="1" type="ORF">K3G42_015174</name>
</gene>
<protein>
    <submittedName>
        <fullName evidence="1">Uncharacterized protein</fullName>
    </submittedName>
</protein>